<comment type="subcellular location">
    <subcellularLocation>
        <location evidence="7">Cytoplasm</location>
    </subcellularLocation>
</comment>
<comment type="caution">
    <text evidence="8">The sequence shown here is derived from an EMBL/GenBank/DDBJ whole genome shotgun (WGS) entry which is preliminary data.</text>
</comment>
<comment type="similarity">
    <text evidence="1 7">Belongs to the endoribonuclease YbeY family.</text>
</comment>
<gene>
    <name evidence="7" type="primary">ybeY</name>
    <name evidence="8" type="ORF">A3A35_01835</name>
</gene>
<evidence type="ECO:0000256" key="4">
    <source>
        <dbReference type="ARBA" id="ARBA00022759"/>
    </source>
</evidence>
<dbReference type="InterPro" id="IPR002036">
    <property type="entry name" value="YbeY"/>
</dbReference>
<feature type="binding site" evidence="7">
    <location>
        <position position="99"/>
    </location>
    <ligand>
        <name>Zn(2+)</name>
        <dbReference type="ChEBI" id="CHEBI:29105"/>
        <note>catalytic</note>
    </ligand>
</feature>
<dbReference type="GO" id="GO:0006364">
    <property type="term" value="P:rRNA processing"/>
    <property type="evidence" value="ECO:0007669"/>
    <property type="project" value="UniProtKB-UniRule"/>
</dbReference>
<proteinExistence type="inferred from homology"/>
<evidence type="ECO:0000256" key="5">
    <source>
        <dbReference type="ARBA" id="ARBA00022801"/>
    </source>
</evidence>
<keyword evidence="7" id="KW-0963">Cytoplasm</keyword>
<dbReference type="InterPro" id="IPR023091">
    <property type="entry name" value="MetalPrtase_cat_dom_sf_prd"/>
</dbReference>
<keyword evidence="7" id="KW-0698">rRNA processing</keyword>
<dbReference type="STRING" id="1798508.A3A35_01835"/>
<evidence type="ECO:0000256" key="2">
    <source>
        <dbReference type="ARBA" id="ARBA00022722"/>
    </source>
</evidence>
<dbReference type="EC" id="3.1.-.-" evidence="7"/>
<feature type="binding site" evidence="7">
    <location>
        <position position="109"/>
    </location>
    <ligand>
        <name>Zn(2+)</name>
        <dbReference type="ChEBI" id="CHEBI:29105"/>
        <note>catalytic</note>
    </ligand>
</feature>
<dbReference type="GO" id="GO:0008270">
    <property type="term" value="F:zinc ion binding"/>
    <property type="evidence" value="ECO:0007669"/>
    <property type="project" value="UniProtKB-UniRule"/>
</dbReference>
<accession>A0A1F6ECU5</accession>
<dbReference type="SUPFAM" id="SSF55486">
    <property type="entry name" value="Metalloproteases ('zincins'), catalytic domain"/>
    <property type="match status" value="1"/>
</dbReference>
<comment type="cofactor">
    <cofactor evidence="7">
        <name>Zn(2+)</name>
        <dbReference type="ChEBI" id="CHEBI:29105"/>
    </cofactor>
    <text evidence="7">Binds 1 zinc ion.</text>
</comment>
<reference evidence="8 9" key="1">
    <citation type="journal article" date="2016" name="Nat. Commun.">
        <title>Thousands of microbial genomes shed light on interconnected biogeochemical processes in an aquifer system.</title>
        <authorList>
            <person name="Anantharaman K."/>
            <person name="Brown C.T."/>
            <person name="Hug L.A."/>
            <person name="Sharon I."/>
            <person name="Castelle C.J."/>
            <person name="Probst A.J."/>
            <person name="Thomas B.C."/>
            <person name="Singh A."/>
            <person name="Wilkins M.J."/>
            <person name="Karaoz U."/>
            <person name="Brodie E.L."/>
            <person name="Williams K.H."/>
            <person name="Hubbard S.S."/>
            <person name="Banfield J.F."/>
        </authorList>
    </citation>
    <scope>NUCLEOTIDE SEQUENCE [LARGE SCALE GENOMIC DNA]</scope>
</reference>
<evidence type="ECO:0000256" key="7">
    <source>
        <dbReference type="HAMAP-Rule" id="MF_00009"/>
    </source>
</evidence>
<name>A0A1F6ECU5_9BACT</name>
<keyword evidence="7" id="KW-0690">Ribosome biogenesis</keyword>
<dbReference type="Pfam" id="PF02130">
    <property type="entry name" value="YbeY"/>
    <property type="match status" value="1"/>
</dbReference>
<feature type="binding site" evidence="7">
    <location>
        <position position="103"/>
    </location>
    <ligand>
        <name>Zn(2+)</name>
        <dbReference type="ChEBI" id="CHEBI:29105"/>
        <note>catalytic</note>
    </ligand>
</feature>
<evidence type="ECO:0000256" key="6">
    <source>
        <dbReference type="ARBA" id="ARBA00022833"/>
    </source>
</evidence>
<evidence type="ECO:0000313" key="8">
    <source>
        <dbReference type="EMBL" id="OGG71494.1"/>
    </source>
</evidence>
<dbReference type="AlphaFoldDB" id="A0A1F6ECU5"/>
<dbReference type="Gene3D" id="3.40.390.30">
    <property type="entry name" value="Metalloproteases ('zincins'), catalytic domain"/>
    <property type="match status" value="1"/>
</dbReference>
<dbReference type="EMBL" id="MFLV01000018">
    <property type="protein sequence ID" value="OGG71494.1"/>
    <property type="molecule type" value="Genomic_DNA"/>
</dbReference>
<dbReference type="NCBIfam" id="TIGR00043">
    <property type="entry name" value="rRNA maturation RNase YbeY"/>
    <property type="match status" value="1"/>
</dbReference>
<protein>
    <recommendedName>
        <fullName evidence="7">Endoribonuclease YbeY</fullName>
        <ecNumber evidence="7">3.1.-.-</ecNumber>
    </recommendedName>
</protein>
<dbReference type="GO" id="GO:0005737">
    <property type="term" value="C:cytoplasm"/>
    <property type="evidence" value="ECO:0007669"/>
    <property type="project" value="UniProtKB-SubCell"/>
</dbReference>
<sequence length="126" mass="14333">MPPVALTNTTQSSLRGVPYRKLAAAILPKRYELSIVIVGDKASRTLNRRYRKKDTIPNILSFPLSKTEGELFLNMAQARRDAPSFKMPERKFLVYLVIHGLLHLKGLSHGRTMNQAETHFLKRFAA</sequence>
<evidence type="ECO:0000256" key="1">
    <source>
        <dbReference type="ARBA" id="ARBA00010875"/>
    </source>
</evidence>
<keyword evidence="5 7" id="KW-0378">Hydrolase</keyword>
<dbReference type="Proteomes" id="UP000179115">
    <property type="component" value="Unassembled WGS sequence"/>
</dbReference>
<dbReference type="HAMAP" id="MF_00009">
    <property type="entry name" value="Endoribonucl_YbeY"/>
    <property type="match status" value="1"/>
</dbReference>
<dbReference type="GO" id="GO:0004222">
    <property type="term" value="F:metalloendopeptidase activity"/>
    <property type="evidence" value="ECO:0007669"/>
    <property type="project" value="InterPro"/>
</dbReference>
<comment type="function">
    <text evidence="7">Single strand-specific metallo-endoribonuclease involved in late-stage 70S ribosome quality control and in maturation of the 3' terminus of the 16S rRNA.</text>
</comment>
<keyword evidence="3 7" id="KW-0479">Metal-binding</keyword>
<evidence type="ECO:0000313" key="9">
    <source>
        <dbReference type="Proteomes" id="UP000179115"/>
    </source>
</evidence>
<keyword evidence="2 7" id="KW-0540">Nuclease</keyword>
<organism evidence="8 9">
    <name type="scientific">Candidatus Kaiserbacteria bacterium RIFCSPLOWO2_01_FULL_51_21</name>
    <dbReference type="NCBI Taxonomy" id="1798508"/>
    <lineage>
        <taxon>Bacteria</taxon>
        <taxon>Candidatus Kaiseribacteriota</taxon>
    </lineage>
</organism>
<dbReference type="GO" id="GO:0004521">
    <property type="term" value="F:RNA endonuclease activity"/>
    <property type="evidence" value="ECO:0007669"/>
    <property type="project" value="UniProtKB-UniRule"/>
</dbReference>
<evidence type="ECO:0000256" key="3">
    <source>
        <dbReference type="ARBA" id="ARBA00022723"/>
    </source>
</evidence>
<keyword evidence="4 7" id="KW-0255">Endonuclease</keyword>
<keyword evidence="6 7" id="KW-0862">Zinc</keyword>